<evidence type="ECO:0000313" key="1">
    <source>
        <dbReference type="EMBL" id="ONH33113.1"/>
    </source>
</evidence>
<dbReference type="PANTHER" id="PTHR34861">
    <property type="match status" value="1"/>
</dbReference>
<gene>
    <name evidence="1" type="ORF">BL253_02815</name>
</gene>
<keyword evidence="2" id="KW-1185">Reference proteome</keyword>
<dbReference type="InterPro" id="IPR037175">
    <property type="entry name" value="KFase_sf"/>
</dbReference>
<dbReference type="InterPro" id="IPR007325">
    <property type="entry name" value="KFase/CYL"/>
</dbReference>
<dbReference type="GO" id="GO:0019441">
    <property type="term" value="P:L-tryptophan catabolic process to kynurenine"/>
    <property type="evidence" value="ECO:0007669"/>
    <property type="project" value="InterPro"/>
</dbReference>
<name>A0A1V2IIU3_9ACTN</name>
<dbReference type="AlphaFoldDB" id="A0A1V2IIU3"/>
<dbReference type="SUPFAM" id="SSF102198">
    <property type="entry name" value="Putative cyclase"/>
    <property type="match status" value="1"/>
</dbReference>
<reference evidence="2" key="1">
    <citation type="submission" date="2016-10" db="EMBL/GenBank/DDBJ databases">
        <title>Frankia sp. NRRL B-16386 Genome sequencing.</title>
        <authorList>
            <person name="Ghodhbane-Gtari F."/>
            <person name="Swanson E."/>
            <person name="Gueddou A."/>
            <person name="Hezbri K."/>
            <person name="Ktari K."/>
            <person name="Nouioui I."/>
            <person name="Morris K."/>
            <person name="Simpson S."/>
            <person name="Abebe-Akele F."/>
            <person name="Thomas K."/>
            <person name="Gtari M."/>
            <person name="Tisa L.S."/>
        </authorList>
    </citation>
    <scope>NUCLEOTIDE SEQUENCE [LARGE SCALE GENOMIC DNA]</scope>
    <source>
        <strain evidence="2">NRRL B-16386</strain>
    </source>
</reference>
<organism evidence="1 2">
    <name type="scientific">Pseudofrankia asymbiotica</name>
    <dbReference type="NCBI Taxonomy" id="1834516"/>
    <lineage>
        <taxon>Bacteria</taxon>
        <taxon>Bacillati</taxon>
        <taxon>Actinomycetota</taxon>
        <taxon>Actinomycetes</taxon>
        <taxon>Frankiales</taxon>
        <taxon>Frankiaceae</taxon>
        <taxon>Pseudofrankia</taxon>
    </lineage>
</organism>
<comment type="caution">
    <text evidence="1">The sequence shown here is derived from an EMBL/GenBank/DDBJ whole genome shotgun (WGS) entry which is preliminary data.</text>
</comment>
<sequence>MPLPEEFHALARKVNNWGRWGPEDERGTLNLLTDEAVRRGAASVRSGKRFPLAIPLSQNGPQVGFIPGRINPIRTMISLNEPLTGDPTQVCFSDDIFVMGAQAATHWDALAHASYDGRIYNGFGSATVTAAGAARCGVDKAGPVAGRGVLLDVARAKGVERLDGGYAITGDDLDAAADLAGVAVEPGDIALVRTGQMRLLHGGDRMAYLYPVAGLSLRSVEWMRGHDVAAAATDTIVFEVYPGELPDVELPVHLLHLVEMGMTQGQNFDLEDLAADCADDGVYTFLLAATPEPLTGGLGGPVAPLAIK</sequence>
<accession>A0A1V2IIU3</accession>
<proteinExistence type="predicted"/>
<dbReference type="Pfam" id="PF04199">
    <property type="entry name" value="Cyclase"/>
    <property type="match status" value="1"/>
</dbReference>
<protein>
    <submittedName>
        <fullName evidence="1">Cyclase</fullName>
    </submittedName>
</protein>
<dbReference type="STRING" id="1834516.BL253_02815"/>
<dbReference type="RefSeq" id="WP_076813323.1">
    <property type="nucleotide sequence ID" value="NZ_MOMC01000007.1"/>
</dbReference>
<dbReference type="Gene3D" id="3.50.30.50">
    <property type="entry name" value="Putative cyclase"/>
    <property type="match status" value="1"/>
</dbReference>
<evidence type="ECO:0000313" key="2">
    <source>
        <dbReference type="Proteomes" id="UP000188929"/>
    </source>
</evidence>
<dbReference type="EMBL" id="MOMC01000007">
    <property type="protein sequence ID" value="ONH33113.1"/>
    <property type="molecule type" value="Genomic_DNA"/>
</dbReference>
<dbReference type="GO" id="GO:0004061">
    <property type="term" value="F:arylformamidase activity"/>
    <property type="evidence" value="ECO:0007669"/>
    <property type="project" value="InterPro"/>
</dbReference>
<dbReference type="PANTHER" id="PTHR34861:SF10">
    <property type="entry name" value="CYCLASE"/>
    <property type="match status" value="1"/>
</dbReference>
<dbReference type="OrthoDB" id="7067800at2"/>
<dbReference type="Proteomes" id="UP000188929">
    <property type="component" value="Unassembled WGS sequence"/>
</dbReference>